<dbReference type="PIRSF" id="PIRSF004553">
    <property type="entry name" value="CHP00095"/>
    <property type="match status" value="1"/>
</dbReference>
<dbReference type="CDD" id="cd02440">
    <property type="entry name" value="AdoMet_MTases"/>
    <property type="match status" value="1"/>
</dbReference>
<dbReference type="GeneID" id="17281346"/>
<reference evidence="4" key="1">
    <citation type="journal article" date="2013" name="Nature">
        <title>Pan genome of the phytoplankton Emiliania underpins its global distribution.</title>
        <authorList>
            <person name="Read B.A."/>
            <person name="Kegel J."/>
            <person name="Klute M.J."/>
            <person name="Kuo A."/>
            <person name="Lefebvre S.C."/>
            <person name="Maumus F."/>
            <person name="Mayer C."/>
            <person name="Miller J."/>
            <person name="Monier A."/>
            <person name="Salamov A."/>
            <person name="Young J."/>
            <person name="Aguilar M."/>
            <person name="Claverie J.M."/>
            <person name="Frickenhaus S."/>
            <person name="Gonzalez K."/>
            <person name="Herman E.K."/>
            <person name="Lin Y.C."/>
            <person name="Napier J."/>
            <person name="Ogata H."/>
            <person name="Sarno A.F."/>
            <person name="Shmutz J."/>
            <person name="Schroeder D."/>
            <person name="de Vargas C."/>
            <person name="Verret F."/>
            <person name="von Dassow P."/>
            <person name="Valentin K."/>
            <person name="Van de Peer Y."/>
            <person name="Wheeler G."/>
            <person name="Dacks J.B."/>
            <person name="Delwiche C.F."/>
            <person name="Dyhrman S.T."/>
            <person name="Glockner G."/>
            <person name="John U."/>
            <person name="Richards T."/>
            <person name="Worden A.Z."/>
            <person name="Zhang X."/>
            <person name="Grigoriev I.V."/>
            <person name="Allen A.E."/>
            <person name="Bidle K."/>
            <person name="Borodovsky M."/>
            <person name="Bowler C."/>
            <person name="Brownlee C."/>
            <person name="Cock J.M."/>
            <person name="Elias M."/>
            <person name="Gladyshev V.N."/>
            <person name="Groth M."/>
            <person name="Guda C."/>
            <person name="Hadaegh A."/>
            <person name="Iglesias-Rodriguez M.D."/>
            <person name="Jenkins J."/>
            <person name="Jones B.M."/>
            <person name="Lawson T."/>
            <person name="Leese F."/>
            <person name="Lindquist E."/>
            <person name="Lobanov A."/>
            <person name="Lomsadze A."/>
            <person name="Malik S.B."/>
            <person name="Marsh M.E."/>
            <person name="Mackinder L."/>
            <person name="Mock T."/>
            <person name="Mueller-Roeber B."/>
            <person name="Pagarete A."/>
            <person name="Parker M."/>
            <person name="Probert I."/>
            <person name="Quesneville H."/>
            <person name="Raines C."/>
            <person name="Rensing S.A."/>
            <person name="Riano-Pachon D.M."/>
            <person name="Richier S."/>
            <person name="Rokitta S."/>
            <person name="Shiraiwa Y."/>
            <person name="Soanes D.M."/>
            <person name="van der Giezen M."/>
            <person name="Wahlund T.M."/>
            <person name="Williams B."/>
            <person name="Wilson W."/>
            <person name="Wolfe G."/>
            <person name="Wurch L.L."/>
        </authorList>
    </citation>
    <scope>NUCLEOTIDE SEQUENCE</scope>
</reference>
<dbReference type="GO" id="GO:0031167">
    <property type="term" value="P:rRNA methylation"/>
    <property type="evidence" value="ECO:0007669"/>
    <property type="project" value="InterPro"/>
</dbReference>
<evidence type="ECO:0000256" key="1">
    <source>
        <dbReference type="ARBA" id="ARBA00022603"/>
    </source>
</evidence>
<dbReference type="InterPro" id="IPR004398">
    <property type="entry name" value="RNA_MeTrfase_RsmD"/>
</dbReference>
<dbReference type="EnsemblProtists" id="EOD36075">
    <property type="protein sequence ID" value="EOD36075"/>
    <property type="gene ID" value="EMIHUDRAFT_429214"/>
</dbReference>
<dbReference type="PaxDb" id="2903-EOD36075"/>
<dbReference type="PANTHER" id="PTHR43542">
    <property type="entry name" value="METHYLTRANSFERASE"/>
    <property type="match status" value="1"/>
</dbReference>
<protein>
    <recommendedName>
        <fullName evidence="5">N6-adenine-specific methylase</fullName>
    </recommendedName>
</protein>
<evidence type="ECO:0000313" key="4">
    <source>
        <dbReference type="Proteomes" id="UP000013827"/>
    </source>
</evidence>
<accession>A0A0D3KJZ0</accession>
<dbReference type="RefSeq" id="XP_005788504.1">
    <property type="nucleotide sequence ID" value="XM_005788447.1"/>
</dbReference>
<keyword evidence="4" id="KW-1185">Reference proteome</keyword>
<evidence type="ECO:0000256" key="2">
    <source>
        <dbReference type="ARBA" id="ARBA00022679"/>
    </source>
</evidence>
<dbReference type="PANTHER" id="PTHR43542:SF1">
    <property type="entry name" value="METHYLTRANSFERASE"/>
    <property type="match status" value="1"/>
</dbReference>
<keyword evidence="1" id="KW-0489">Methyltransferase</keyword>
<dbReference type="eggNOG" id="ENOG502QSWU">
    <property type="taxonomic scope" value="Eukaryota"/>
</dbReference>
<dbReference type="GO" id="GO:0008168">
    <property type="term" value="F:methyltransferase activity"/>
    <property type="evidence" value="ECO:0007669"/>
    <property type="project" value="UniProtKB-KW"/>
</dbReference>
<dbReference type="OMA" id="CTFVDMS"/>
<dbReference type="InterPro" id="IPR029063">
    <property type="entry name" value="SAM-dependent_MTases_sf"/>
</dbReference>
<sequence length="195" mass="20973">MRPMMSRVREALFSMLYPTGVFRESARALDLFSGSGVVGIEALSRGVGHATFVDFSAECAGTIRSNCEALGEGERIDVVEADVMSVLADPSRHGLQGPYDLVTVTPPYEEVVYAELMGAICASPLLGEDCLVAVEYPVELGLFPPTLGGGRLVGLRNRRYGRTVVAIYVNRPSGKLDLAPFSEEFVGRSVADLKL</sequence>
<dbReference type="Proteomes" id="UP000013827">
    <property type="component" value="Unassembled WGS sequence"/>
</dbReference>
<name>A0A0D3KJZ0_EMIH1</name>
<keyword evidence="2" id="KW-0808">Transferase</keyword>
<evidence type="ECO:0008006" key="5">
    <source>
        <dbReference type="Google" id="ProtNLM"/>
    </source>
</evidence>
<dbReference type="Gene3D" id="3.40.50.150">
    <property type="entry name" value="Vaccinia Virus protein VP39"/>
    <property type="match status" value="1"/>
</dbReference>
<dbReference type="Pfam" id="PF03602">
    <property type="entry name" value="Cons_hypoth95"/>
    <property type="match status" value="1"/>
</dbReference>
<evidence type="ECO:0000313" key="3">
    <source>
        <dbReference type="EnsemblProtists" id="EOD36075"/>
    </source>
</evidence>
<organism evidence="3 4">
    <name type="scientific">Emiliania huxleyi (strain CCMP1516)</name>
    <dbReference type="NCBI Taxonomy" id="280463"/>
    <lineage>
        <taxon>Eukaryota</taxon>
        <taxon>Haptista</taxon>
        <taxon>Haptophyta</taxon>
        <taxon>Prymnesiophyceae</taxon>
        <taxon>Isochrysidales</taxon>
        <taxon>Noelaerhabdaceae</taxon>
        <taxon>Emiliania</taxon>
    </lineage>
</organism>
<proteinExistence type="predicted"/>
<dbReference type="HOGENOM" id="CLU_075826_1_1_1"/>
<dbReference type="KEGG" id="ehx:EMIHUDRAFT_429214"/>
<reference evidence="3" key="2">
    <citation type="submission" date="2024-10" db="UniProtKB">
        <authorList>
            <consortium name="EnsemblProtists"/>
        </authorList>
    </citation>
    <scope>IDENTIFICATION</scope>
</reference>
<dbReference type="AlphaFoldDB" id="A0A0D3KJZ0"/>
<dbReference type="SUPFAM" id="SSF53335">
    <property type="entry name" value="S-adenosyl-L-methionine-dependent methyltransferases"/>
    <property type="match status" value="1"/>
</dbReference>